<feature type="compositionally biased region" description="Basic and acidic residues" evidence="1">
    <location>
        <begin position="480"/>
        <end position="493"/>
    </location>
</feature>
<feature type="compositionally biased region" description="Polar residues" evidence="1">
    <location>
        <begin position="57"/>
        <end position="67"/>
    </location>
</feature>
<gene>
    <name evidence="2" type="ORF">LHA_0772</name>
</gene>
<dbReference type="HOGENOM" id="CLU_528729_0_0_6"/>
<organism evidence="2 3">
    <name type="scientific">Legionella hackeliae</name>
    <dbReference type="NCBI Taxonomy" id="449"/>
    <lineage>
        <taxon>Bacteria</taxon>
        <taxon>Pseudomonadati</taxon>
        <taxon>Pseudomonadota</taxon>
        <taxon>Gammaproteobacteria</taxon>
        <taxon>Legionellales</taxon>
        <taxon>Legionellaceae</taxon>
        <taxon>Legionella</taxon>
    </lineage>
</organism>
<dbReference type="EMBL" id="LN681225">
    <property type="protein sequence ID" value="CEK09855.1"/>
    <property type="molecule type" value="Genomic_DNA"/>
</dbReference>
<sequence>MSQEVKPVSAFKTLEAEYEAKIAQIRKDFRDILNRVRAIKEMKDFLEASKSRDVSNKNDPAQGSNPESLPPEGSLPKSSMESGAIVIDPFTKYEQDFNNKKSDLKKIVSFGDDKKILVEFAQKVFNPLVELETNVIKLNKVGKKLPSFIKRHHLKELVSIEPELLSLFIGQDAWLSRLIGTDTEKAAQESKEQFEKRLQPFKDSITKLSEHKASYLPLLKRFEEGTLSEFTHFSREKRSVENIIQSLRVYASRATDEGHYKTEIDDEYGKYKDIPLHYLSDSLRKKQGKVLDNILGQLARIDKFRKSDADISSGYQAQITFLEKVLKSQQPWEVELEVQLKHRAKLIAKEEKRFKEEDKDYLAAADDQKKQKHLLQAHLSAFQGKLPDIEEEQAAYLEQQKEYAILFKKNINPFGLSKDREEADTYVLTQLTKLYRTFVVAESARIVLAAADASAKEKQNVKVASPSTTEKQSNVAEDNDSSRKSGYGRDRFFTEGSHPSSTDEELQITSENTPK</sequence>
<keyword evidence="3" id="KW-1185">Reference proteome</keyword>
<reference evidence="3" key="1">
    <citation type="submission" date="2014-09" db="EMBL/GenBank/DDBJ databases">
        <authorList>
            <person name="Gomez-Valero L."/>
        </authorList>
    </citation>
    <scope>NUCLEOTIDE SEQUENCE [LARGE SCALE GENOMIC DNA]</scope>
    <source>
        <strain evidence="3">ATCC35250</strain>
    </source>
</reference>
<dbReference type="KEGG" id="lha:LHA_0772"/>
<dbReference type="RefSeq" id="WP_045105320.1">
    <property type="nucleotide sequence ID" value="NZ_LN681225.1"/>
</dbReference>
<evidence type="ECO:0000256" key="1">
    <source>
        <dbReference type="SAM" id="MobiDB-lite"/>
    </source>
</evidence>
<feature type="region of interest" description="Disordered" evidence="1">
    <location>
        <begin position="457"/>
        <end position="515"/>
    </location>
</feature>
<proteinExistence type="predicted"/>
<evidence type="ECO:0000313" key="3">
    <source>
        <dbReference type="Proteomes" id="UP000032803"/>
    </source>
</evidence>
<feature type="region of interest" description="Disordered" evidence="1">
    <location>
        <begin position="49"/>
        <end position="79"/>
    </location>
</feature>
<dbReference type="PATRIC" id="fig|449.7.peg.2861"/>
<name>A0A0A8ULV5_LEGHA</name>
<dbReference type="OrthoDB" id="5653572at2"/>
<accession>A0A0A8ULV5</accession>
<dbReference type="AlphaFoldDB" id="A0A0A8ULV5"/>
<feature type="compositionally biased region" description="Polar residues" evidence="1">
    <location>
        <begin position="465"/>
        <end position="476"/>
    </location>
</feature>
<protein>
    <submittedName>
        <fullName evidence="2">Uncharacterized protein</fullName>
    </submittedName>
</protein>
<evidence type="ECO:0000313" key="2">
    <source>
        <dbReference type="EMBL" id="CEK09855.1"/>
    </source>
</evidence>
<dbReference type="Proteomes" id="UP000032803">
    <property type="component" value="Chromosome I"/>
</dbReference>